<reference evidence="22" key="1">
    <citation type="submission" date="2016-04" db="UniProtKB">
        <authorList>
            <consortium name="WormBaseParasite"/>
        </authorList>
    </citation>
    <scope>IDENTIFICATION</scope>
</reference>
<dbReference type="SMART" id="SM00317">
    <property type="entry name" value="SET"/>
    <property type="match status" value="1"/>
</dbReference>
<dbReference type="Proteomes" id="UP000282613">
    <property type="component" value="Unassembled WGS sequence"/>
</dbReference>
<dbReference type="EMBL" id="UYRS01018600">
    <property type="protein sequence ID" value="VDK38171.1"/>
    <property type="molecule type" value="Genomic_DNA"/>
</dbReference>
<dbReference type="InterPro" id="IPR001214">
    <property type="entry name" value="SET_dom"/>
</dbReference>
<dbReference type="Pfam" id="PF01429">
    <property type="entry name" value="MBD"/>
    <property type="match status" value="1"/>
</dbReference>
<keyword evidence="6" id="KW-0808">Transferase</keyword>
<dbReference type="CDD" id="cd00122">
    <property type="entry name" value="MBD"/>
    <property type="match status" value="1"/>
</dbReference>
<dbReference type="GO" id="GO:0008270">
    <property type="term" value="F:zinc ion binding"/>
    <property type="evidence" value="ECO:0007669"/>
    <property type="project" value="InterPro"/>
</dbReference>
<keyword evidence="9" id="KW-0677">Repeat</keyword>
<dbReference type="WBParaSite" id="TASK_0000730801-mRNA-1">
    <property type="protein sequence ID" value="TASK_0000730801-mRNA-1"/>
    <property type="gene ID" value="TASK_0000730801"/>
</dbReference>
<evidence type="ECO:0000256" key="6">
    <source>
        <dbReference type="ARBA" id="ARBA00022679"/>
    </source>
</evidence>
<keyword evidence="7" id="KW-0949">S-adenosyl-L-methionine</keyword>
<feature type="compositionally biased region" description="Basic residues" evidence="16">
    <location>
        <begin position="842"/>
        <end position="852"/>
    </location>
</feature>
<feature type="region of interest" description="Disordered" evidence="16">
    <location>
        <begin position="963"/>
        <end position="1037"/>
    </location>
</feature>
<evidence type="ECO:0000256" key="3">
    <source>
        <dbReference type="ARBA" id="ARBA00022454"/>
    </source>
</evidence>
<feature type="compositionally biased region" description="Low complexity" evidence="16">
    <location>
        <begin position="457"/>
        <end position="474"/>
    </location>
</feature>
<feature type="domain" description="SET" evidence="17">
    <location>
        <begin position="742"/>
        <end position="1340"/>
    </location>
</feature>
<protein>
    <submittedName>
        <fullName evidence="22">Histone-lysine N-methyltransferase eggless</fullName>
    </submittedName>
</protein>
<evidence type="ECO:0000256" key="5">
    <source>
        <dbReference type="ARBA" id="ARBA00022603"/>
    </source>
</evidence>
<evidence type="ECO:0000313" key="22">
    <source>
        <dbReference type="WBParaSite" id="TASK_0000730801-mRNA-1"/>
    </source>
</evidence>
<dbReference type="GO" id="GO:0032259">
    <property type="term" value="P:methylation"/>
    <property type="evidence" value="ECO:0007669"/>
    <property type="project" value="UniProtKB-KW"/>
</dbReference>
<dbReference type="GO" id="GO:0070828">
    <property type="term" value="P:heterochromatin organization"/>
    <property type="evidence" value="ECO:0007669"/>
    <property type="project" value="TreeGrafter"/>
</dbReference>
<dbReference type="GO" id="GO:0005694">
    <property type="term" value="C:chromosome"/>
    <property type="evidence" value="ECO:0007669"/>
    <property type="project" value="UniProtKB-SubCell"/>
</dbReference>
<feature type="compositionally biased region" description="Polar residues" evidence="16">
    <location>
        <begin position="884"/>
        <end position="893"/>
    </location>
</feature>
<dbReference type="SMART" id="SM00391">
    <property type="entry name" value="MBD"/>
    <property type="match status" value="1"/>
</dbReference>
<sequence length="1365" mass="151095">MSVADATKKIIQASLAAFDEANVYDDIISYVIQKHALELSFISDPDVRYNVMNQRAATALEELGVVDDLVNIMKGVGLSDLLSNLQDEKDKLQQKQVELSEQLNALTKDLIDLQISAFGQLEFKVDPSPSNFPLSLKRPVDVALDPFPEPPIAAVIKSWRSVQPNELTLGIRGSVGQVVLVRLSEGVWSLGVITQLLYREEPLSLIDLNQHVNNGGSKISSERYRSDVKSDGNIRYLVNVEHPSQRQFCDVVDQSKVALSLSSEALMQKYPVGARVVALYQDANGVSAYYSGIVGEPPNSYNNYRYLIFFDDGYAYYAQSDCIFRVFAQSKENWRSVNPEIQEFIKRYLAQFPQRPMVKLSMDQTIQAELNGNWLQATVVQVDYSLVLLRFPSGNVEWIYRGSKRLGPLSNKPSTNGSQSVEVDYTSVQPHLVGECGLHQKTRKSATGRGPGRKPLTGVASVTSSTDAAVATTTPPSLQEAEESGRVQPYLDSFIQSIHVKPYVDHKCVAGCLKSAILMDDPSSGHRSESPFDYRGLNPLEIPLRAGWLRVYIKATPEAEGRDVIAYIAPCGRHIRSFSELDHFLHQTGSQLTSDLFCFDKEIKINEEFRCEKAFIRIADLSYGKENVPVPCVNSVDNESPCFVDYIPNRKPIGNVEINEDPDFLVCCDCTDNCRDRTKCACQQLTIEASAFASTKGMVDTSVGYRYRRLSQFTMGGIYECNSRCKCDRRCQNRVVQQGVWVRTQVFKTNRKGWGIRALNAIPKGAFICTYAGAIYDDTKAIEEGYDNGDEYQAELDYIETVEKHKMDYEPYAIEPEESSDFDPPSSNPSVTQIRPPVSSRTARKRSGRSGHVRQNSSSSVSSYSVCSNISKVGEKVGGEADSTVEQAATMSSRDIKVSPPSSSSVAENEETMVMSSILDQALAFASSSTTDQIQKLEEKEDGGEGSVKLLKTKFNPEVVGIKKCDDSPKSITTPETEAIGDPGSGNNEDKHSESSDTGRVIQIKSEEPNSYAENVDGESTYSCSSDMAPTDSTVTPMDVVTSTGDDTNEEESTKTLRLSEFSIPAPGLTSFEGISNLSEIMTSASFDRLPVVQLTRLSKREKRLASLSVKQSQRGARSHLSGRLSGREMWLPAARRSLIRSPRPSALAMAYRPTGPRQLLLIASLKKSASNADIACSTLHSTEPKRSSSAVDLLRMNQSQARAGERRPRGKAREHRIHTAVTLTTSNGRVGESTETSTVVGALTATPSTSAPVPWANRRFYPIAQRDWLPARNYFGDEEPFVMDAKKMGNLGRYFNHSCEPNVFVQNVFISSHDPRFPEVAFFAKRNIAAGEELTWDYGYVVDAVPFKVLYCYCGEPSCRIRLL</sequence>
<dbReference type="PROSITE" id="PS50280">
    <property type="entry name" value="SET"/>
    <property type="match status" value="1"/>
</dbReference>
<keyword evidence="10" id="KW-0862">Zinc</keyword>
<evidence type="ECO:0000256" key="15">
    <source>
        <dbReference type="SAM" id="Coils"/>
    </source>
</evidence>
<dbReference type="STRING" id="60517.A0A0R3W9Y8"/>
<dbReference type="InterPro" id="IPR046341">
    <property type="entry name" value="SET_dom_sf"/>
</dbReference>
<feature type="compositionally biased region" description="Polar residues" evidence="16">
    <location>
        <begin position="1018"/>
        <end position="1037"/>
    </location>
</feature>
<dbReference type="Pfam" id="PF18358">
    <property type="entry name" value="Tudor_4"/>
    <property type="match status" value="1"/>
</dbReference>
<evidence type="ECO:0000256" key="2">
    <source>
        <dbReference type="ARBA" id="ARBA00004286"/>
    </source>
</evidence>
<dbReference type="Pfam" id="PF18359">
    <property type="entry name" value="Tudor_5"/>
    <property type="match status" value="1"/>
</dbReference>
<dbReference type="InterPro" id="IPR016177">
    <property type="entry name" value="DNA-bd_dom_sf"/>
</dbReference>
<evidence type="ECO:0000256" key="14">
    <source>
        <dbReference type="ARBA" id="ARBA00023242"/>
    </source>
</evidence>
<evidence type="ECO:0000256" key="9">
    <source>
        <dbReference type="ARBA" id="ARBA00022737"/>
    </source>
</evidence>
<feature type="domain" description="MBD" evidence="19">
    <location>
        <begin position="534"/>
        <end position="604"/>
    </location>
</feature>
<keyword evidence="13" id="KW-0804">Transcription</keyword>
<dbReference type="Pfam" id="PF05033">
    <property type="entry name" value="Pre-SET"/>
    <property type="match status" value="1"/>
</dbReference>
<evidence type="ECO:0000256" key="4">
    <source>
        <dbReference type="ARBA" id="ARBA00022491"/>
    </source>
</evidence>
<keyword evidence="4" id="KW-0678">Repressor</keyword>
<dbReference type="Pfam" id="PF00856">
    <property type="entry name" value="SET"/>
    <property type="match status" value="1"/>
</dbReference>
<accession>A0A0R3W9Y8</accession>
<evidence type="ECO:0000256" key="8">
    <source>
        <dbReference type="ARBA" id="ARBA00022723"/>
    </source>
</evidence>
<dbReference type="PROSITE" id="PS50867">
    <property type="entry name" value="PRE_SET"/>
    <property type="match status" value="1"/>
</dbReference>
<dbReference type="PANTHER" id="PTHR46024">
    <property type="entry name" value="HISTONE-LYSINE N-METHYLTRANSFERASE EGGLESS"/>
    <property type="match status" value="1"/>
</dbReference>
<dbReference type="Gene3D" id="2.170.270.10">
    <property type="entry name" value="SET domain"/>
    <property type="match status" value="2"/>
</dbReference>
<evidence type="ECO:0000256" key="1">
    <source>
        <dbReference type="ARBA" id="ARBA00004123"/>
    </source>
</evidence>
<dbReference type="InterPro" id="IPR051516">
    <property type="entry name" value="SETDB_methyltransferase"/>
</dbReference>
<dbReference type="GO" id="GO:0005634">
    <property type="term" value="C:nucleus"/>
    <property type="evidence" value="ECO:0007669"/>
    <property type="project" value="UniProtKB-SubCell"/>
</dbReference>
<evidence type="ECO:0000256" key="13">
    <source>
        <dbReference type="ARBA" id="ARBA00023163"/>
    </source>
</evidence>
<feature type="region of interest" description="Disordered" evidence="16">
    <location>
        <begin position="878"/>
        <end position="908"/>
    </location>
</feature>
<keyword evidence="12" id="KW-0805">Transcription regulation</keyword>
<evidence type="ECO:0000256" key="11">
    <source>
        <dbReference type="ARBA" id="ARBA00022853"/>
    </source>
</evidence>
<dbReference type="InterPro" id="IPR007728">
    <property type="entry name" value="Pre-SET_dom"/>
</dbReference>
<dbReference type="PROSITE" id="PS50982">
    <property type="entry name" value="MBD"/>
    <property type="match status" value="1"/>
</dbReference>
<feature type="coiled-coil region" evidence="15">
    <location>
        <begin position="78"/>
        <end position="109"/>
    </location>
</feature>
<dbReference type="SMART" id="SM00468">
    <property type="entry name" value="PreSET"/>
    <property type="match status" value="1"/>
</dbReference>
<reference evidence="20 21" key="2">
    <citation type="submission" date="2018-11" db="EMBL/GenBank/DDBJ databases">
        <authorList>
            <consortium name="Pathogen Informatics"/>
        </authorList>
    </citation>
    <scope>NUCLEOTIDE SEQUENCE [LARGE SCALE GENOMIC DNA]</scope>
</reference>
<dbReference type="GO" id="GO:0046974">
    <property type="term" value="F:histone H3K9 methyltransferase activity"/>
    <property type="evidence" value="ECO:0007669"/>
    <property type="project" value="TreeGrafter"/>
</dbReference>
<keyword evidence="15" id="KW-0175">Coiled coil</keyword>
<dbReference type="InterPro" id="IPR001739">
    <property type="entry name" value="Methyl_CpG_DNA-bd"/>
</dbReference>
<keyword evidence="3" id="KW-0158">Chromosome</keyword>
<feature type="compositionally biased region" description="Basic and acidic residues" evidence="16">
    <location>
        <begin position="988"/>
        <end position="997"/>
    </location>
</feature>
<name>A0A0R3W9Y8_TAEAS</name>
<dbReference type="InterPro" id="IPR041291">
    <property type="entry name" value="TUDOR_5"/>
</dbReference>
<evidence type="ECO:0000259" key="19">
    <source>
        <dbReference type="PROSITE" id="PS50982"/>
    </source>
</evidence>
<dbReference type="SUPFAM" id="SSF82199">
    <property type="entry name" value="SET domain"/>
    <property type="match status" value="1"/>
</dbReference>
<evidence type="ECO:0000256" key="7">
    <source>
        <dbReference type="ARBA" id="ARBA00022691"/>
    </source>
</evidence>
<evidence type="ECO:0000313" key="21">
    <source>
        <dbReference type="Proteomes" id="UP000282613"/>
    </source>
</evidence>
<proteinExistence type="predicted"/>
<dbReference type="SUPFAM" id="SSF54171">
    <property type="entry name" value="DNA-binding domain"/>
    <property type="match status" value="1"/>
</dbReference>
<organism evidence="22">
    <name type="scientific">Taenia asiatica</name>
    <name type="common">Asian tapeworm</name>
    <dbReference type="NCBI Taxonomy" id="60517"/>
    <lineage>
        <taxon>Eukaryota</taxon>
        <taxon>Metazoa</taxon>
        <taxon>Spiralia</taxon>
        <taxon>Lophotrochozoa</taxon>
        <taxon>Platyhelminthes</taxon>
        <taxon>Cestoda</taxon>
        <taxon>Eucestoda</taxon>
        <taxon>Cyclophyllidea</taxon>
        <taxon>Taeniidae</taxon>
        <taxon>Taenia</taxon>
    </lineage>
</organism>
<dbReference type="InterPro" id="IPR041292">
    <property type="entry name" value="Tudor_4"/>
</dbReference>
<dbReference type="PANTHER" id="PTHR46024:SF1">
    <property type="entry name" value="HISTONE-LYSINE N-METHYLTRANSFERASE EGGLESS"/>
    <property type="match status" value="1"/>
</dbReference>
<gene>
    <name evidence="20" type="ORF">TASK_LOCUS7309</name>
</gene>
<keyword evidence="21" id="KW-1185">Reference proteome</keyword>
<evidence type="ECO:0000256" key="10">
    <source>
        <dbReference type="ARBA" id="ARBA00022833"/>
    </source>
</evidence>
<evidence type="ECO:0000256" key="12">
    <source>
        <dbReference type="ARBA" id="ARBA00023015"/>
    </source>
</evidence>
<dbReference type="Gene3D" id="2.30.30.140">
    <property type="match status" value="2"/>
</dbReference>
<feature type="region of interest" description="Disordered" evidence="16">
    <location>
        <begin position="816"/>
        <end position="860"/>
    </location>
</feature>
<evidence type="ECO:0000256" key="16">
    <source>
        <dbReference type="SAM" id="MobiDB-lite"/>
    </source>
</evidence>
<comment type="subcellular location">
    <subcellularLocation>
        <location evidence="2">Chromosome</location>
    </subcellularLocation>
    <subcellularLocation>
        <location evidence="1">Nucleus</location>
    </subcellularLocation>
</comment>
<keyword evidence="8" id="KW-0479">Metal-binding</keyword>
<evidence type="ECO:0000313" key="20">
    <source>
        <dbReference type="EMBL" id="VDK38171.1"/>
    </source>
</evidence>
<feature type="region of interest" description="Disordered" evidence="16">
    <location>
        <begin position="438"/>
        <end position="483"/>
    </location>
</feature>
<evidence type="ECO:0000259" key="18">
    <source>
        <dbReference type="PROSITE" id="PS50867"/>
    </source>
</evidence>
<keyword evidence="5" id="KW-0489">Methyltransferase</keyword>
<feature type="domain" description="Pre-SET" evidence="18">
    <location>
        <begin position="666"/>
        <end position="739"/>
    </location>
</feature>
<dbReference type="GO" id="GO:0003677">
    <property type="term" value="F:DNA binding"/>
    <property type="evidence" value="ECO:0007669"/>
    <property type="project" value="InterPro"/>
</dbReference>
<dbReference type="GO" id="GO:0010629">
    <property type="term" value="P:negative regulation of gene expression"/>
    <property type="evidence" value="ECO:0007669"/>
    <property type="project" value="TreeGrafter"/>
</dbReference>
<evidence type="ECO:0000259" key="17">
    <source>
        <dbReference type="PROSITE" id="PS50280"/>
    </source>
</evidence>
<dbReference type="OrthoDB" id="5792673at2759"/>
<keyword evidence="14" id="KW-0539">Nucleus</keyword>
<keyword evidence="11" id="KW-0156">Chromatin regulator</keyword>